<organism evidence="2 3">
    <name type="scientific">Haematococcus lacustris</name>
    <name type="common">Green alga</name>
    <name type="synonym">Haematococcus pluvialis</name>
    <dbReference type="NCBI Taxonomy" id="44745"/>
    <lineage>
        <taxon>Eukaryota</taxon>
        <taxon>Viridiplantae</taxon>
        <taxon>Chlorophyta</taxon>
        <taxon>core chlorophytes</taxon>
        <taxon>Chlorophyceae</taxon>
        <taxon>CS clade</taxon>
        <taxon>Chlamydomonadales</taxon>
        <taxon>Haematococcaceae</taxon>
        <taxon>Haematococcus</taxon>
    </lineage>
</organism>
<evidence type="ECO:0000313" key="3">
    <source>
        <dbReference type="Proteomes" id="UP000485058"/>
    </source>
</evidence>
<dbReference type="AlphaFoldDB" id="A0A699ZLQ1"/>
<dbReference type="GO" id="GO:0003924">
    <property type="term" value="F:GTPase activity"/>
    <property type="evidence" value="ECO:0007669"/>
    <property type="project" value="TreeGrafter"/>
</dbReference>
<feature type="domain" description="Ribosome biogenesis protein BMS1/TSR1 C-terminal" evidence="1">
    <location>
        <begin position="187"/>
        <end position="376"/>
    </location>
</feature>
<dbReference type="InterPro" id="IPR039761">
    <property type="entry name" value="Bms1/Tsr1"/>
</dbReference>
<reference evidence="2 3" key="1">
    <citation type="submission" date="2020-02" db="EMBL/GenBank/DDBJ databases">
        <title>Draft genome sequence of Haematococcus lacustris strain NIES-144.</title>
        <authorList>
            <person name="Morimoto D."/>
            <person name="Nakagawa S."/>
            <person name="Yoshida T."/>
            <person name="Sawayama S."/>
        </authorList>
    </citation>
    <scope>NUCLEOTIDE SEQUENCE [LARGE SCALE GENOMIC DNA]</scope>
    <source>
        <strain evidence="2 3">NIES-144</strain>
    </source>
</reference>
<dbReference type="GO" id="GO:0005525">
    <property type="term" value="F:GTP binding"/>
    <property type="evidence" value="ECO:0007669"/>
    <property type="project" value="TreeGrafter"/>
</dbReference>
<protein>
    <submittedName>
        <fullName evidence="2">Bms1-type G domain-containing protein</fullName>
    </submittedName>
</protein>
<dbReference type="InterPro" id="IPR007034">
    <property type="entry name" value="BMS1_TSR1_C"/>
</dbReference>
<dbReference type="SMART" id="SM01362">
    <property type="entry name" value="DUF663"/>
    <property type="match status" value="2"/>
</dbReference>
<dbReference type="Proteomes" id="UP000485058">
    <property type="component" value="Unassembled WGS sequence"/>
</dbReference>
<evidence type="ECO:0000313" key="2">
    <source>
        <dbReference type="EMBL" id="GFH23161.1"/>
    </source>
</evidence>
<dbReference type="PANTHER" id="PTHR12858">
    <property type="entry name" value="RIBOSOME BIOGENESIS PROTEIN"/>
    <property type="match status" value="1"/>
</dbReference>
<dbReference type="GO" id="GO:0034511">
    <property type="term" value="F:U3 snoRNA binding"/>
    <property type="evidence" value="ECO:0007669"/>
    <property type="project" value="TreeGrafter"/>
</dbReference>
<evidence type="ECO:0000259" key="1">
    <source>
        <dbReference type="SMART" id="SM01362"/>
    </source>
</evidence>
<comment type="caution">
    <text evidence="2">The sequence shown here is derived from an EMBL/GenBank/DDBJ whole genome shotgun (WGS) entry which is preliminary data.</text>
</comment>
<feature type="domain" description="Ribosome biogenesis protein BMS1/TSR1 C-terminal" evidence="1">
    <location>
        <begin position="1"/>
        <end position="185"/>
    </location>
</feature>
<dbReference type="Pfam" id="PF04950">
    <property type="entry name" value="RIBIOP_C"/>
    <property type="match status" value="2"/>
</dbReference>
<feature type="non-terminal residue" evidence="2">
    <location>
        <position position="1"/>
    </location>
</feature>
<dbReference type="GO" id="GO:0000479">
    <property type="term" value="P:endonucleolytic cleavage of tricistronic rRNA transcript (SSU-rRNA, 5.8S rRNA, LSU-rRNA)"/>
    <property type="evidence" value="ECO:0007669"/>
    <property type="project" value="TreeGrafter"/>
</dbReference>
<sequence>LSVVHYSVRKASSYSQPLANKEELLLVTGLRSFLARPVFSTDTPGDKHKMERWLHAGQQAMATVFAPIAFPPLPLLAFKLGPDGSGPPRLAATGALRSCDPDRVVLKKIVLTGFPVRVHKRRCTVRYMFHDPDDIRWFRPVELYTRSGRRGRITEPLGTHGAMKTLFDGPVQQREVVCMSLYKRVFPKWPAGNDLTFAVRKAASYSQPLANKEELLLVTGLRSFLARPVFSTDTPGDKHKMERWLHAGQQAMATVFAPIAFPPLPLLAFKLGPDGSGPPRLAATGALRSCDPDRVVLKKIVLTGFPVRVHKRRCTVRYMFHDPDDIRWFRPVELYTRSGRRGRITEPLGTHGAMKTLFDGPVQQREVVCMSLYKRVFPKWPAGNDLTFA</sequence>
<dbReference type="GO" id="GO:0030688">
    <property type="term" value="C:preribosome, small subunit precursor"/>
    <property type="evidence" value="ECO:0007669"/>
    <property type="project" value="TreeGrafter"/>
</dbReference>
<accession>A0A699ZLQ1</accession>
<dbReference type="PANTHER" id="PTHR12858:SF1">
    <property type="entry name" value="PRE-RRNA-PROCESSING PROTEIN TSR1 HOMOLOG"/>
    <property type="match status" value="1"/>
</dbReference>
<gene>
    <name evidence="2" type="ORF">HaLaN_20731</name>
</gene>
<dbReference type="EMBL" id="BLLF01002205">
    <property type="protein sequence ID" value="GFH23161.1"/>
    <property type="molecule type" value="Genomic_DNA"/>
</dbReference>
<dbReference type="GO" id="GO:0000462">
    <property type="term" value="P:maturation of SSU-rRNA from tricistronic rRNA transcript (SSU-rRNA, 5.8S rRNA, LSU-rRNA)"/>
    <property type="evidence" value="ECO:0007669"/>
    <property type="project" value="TreeGrafter"/>
</dbReference>
<proteinExistence type="predicted"/>
<name>A0A699ZLQ1_HAELA</name>
<keyword evidence="3" id="KW-1185">Reference proteome</keyword>